<evidence type="ECO:0000313" key="1">
    <source>
        <dbReference type="EMBL" id="GIG53982.1"/>
    </source>
</evidence>
<dbReference type="AlphaFoldDB" id="A0A919UFQ9"/>
<dbReference type="Gene3D" id="3.40.50.300">
    <property type="entry name" value="P-loop containing nucleotide triphosphate hydrolases"/>
    <property type="match status" value="1"/>
</dbReference>
<name>A0A919UFQ9_9MICO</name>
<dbReference type="Proteomes" id="UP000652354">
    <property type="component" value="Unassembled WGS sequence"/>
</dbReference>
<dbReference type="InterPro" id="IPR027417">
    <property type="entry name" value="P-loop_NTPase"/>
</dbReference>
<evidence type="ECO:0000313" key="2">
    <source>
        <dbReference type="Proteomes" id="UP000652354"/>
    </source>
</evidence>
<dbReference type="EMBL" id="BONR01000001">
    <property type="protein sequence ID" value="GIG53982.1"/>
    <property type="molecule type" value="Genomic_DNA"/>
</dbReference>
<reference evidence="1" key="1">
    <citation type="submission" date="2021-01" db="EMBL/GenBank/DDBJ databases">
        <title>Whole genome shotgun sequence of Demequina activiva NBRC 110675.</title>
        <authorList>
            <person name="Komaki H."/>
            <person name="Tamura T."/>
        </authorList>
    </citation>
    <scope>NUCLEOTIDE SEQUENCE</scope>
    <source>
        <strain evidence="1">NBRC 110675</strain>
    </source>
</reference>
<dbReference type="SUPFAM" id="SSF52540">
    <property type="entry name" value="P-loop containing nucleoside triphosphate hydrolases"/>
    <property type="match status" value="1"/>
</dbReference>
<accession>A0A919UFQ9</accession>
<proteinExistence type="predicted"/>
<sequence length="233" mass="25931">MTRREKVIGTVAEELPRPEGAPVLIAIDGPDAAGKTTLRRELAAVLKAQGRDVVEASMDDFHHTEDVRYRQGRTSARGFWEDSFDHEAFIAKVLDPLSAGGDRIVTLRHHDLDSDRILEDVPSCRVGDNVTLLADGLFMQHPGFRDRWDAVIWVEAPYSVRFGRMVARDGLEADPEDPVQRRYFDGQLIYRSEVGPRERALVVVDNTDPARPRILPRAGSADAPVTALGRAGR</sequence>
<gene>
    <name evidence="1" type="ORF">Dac01nite_07340</name>
</gene>
<protein>
    <recommendedName>
        <fullName evidence="3">Uridine kinase</fullName>
    </recommendedName>
</protein>
<dbReference type="RefSeq" id="WP_203653439.1">
    <property type="nucleotide sequence ID" value="NZ_BONR01000001.1"/>
</dbReference>
<organism evidence="1 2">
    <name type="scientific">Demequina activiva</name>
    <dbReference type="NCBI Taxonomy" id="1582364"/>
    <lineage>
        <taxon>Bacteria</taxon>
        <taxon>Bacillati</taxon>
        <taxon>Actinomycetota</taxon>
        <taxon>Actinomycetes</taxon>
        <taxon>Micrococcales</taxon>
        <taxon>Demequinaceae</taxon>
        <taxon>Demequina</taxon>
    </lineage>
</organism>
<keyword evidence="2" id="KW-1185">Reference proteome</keyword>
<evidence type="ECO:0008006" key="3">
    <source>
        <dbReference type="Google" id="ProtNLM"/>
    </source>
</evidence>
<comment type="caution">
    <text evidence="1">The sequence shown here is derived from an EMBL/GenBank/DDBJ whole genome shotgun (WGS) entry which is preliminary data.</text>
</comment>